<evidence type="ECO:0000256" key="1">
    <source>
        <dbReference type="SAM" id="SignalP"/>
    </source>
</evidence>
<dbReference type="OrthoDB" id="10297837at2759"/>
<dbReference type="RefSeq" id="XP_065987935.1">
    <property type="nucleotide sequence ID" value="XM_066131849.1"/>
</dbReference>
<dbReference type="GeneID" id="90968267"/>
<keyword evidence="3" id="KW-1185">Reference proteome</keyword>
<keyword evidence="1" id="KW-0732">Signal</keyword>
<proteinExistence type="predicted"/>
<feature type="chain" id="PRO_5028922702" evidence="1">
    <location>
        <begin position="20"/>
        <end position="204"/>
    </location>
</feature>
<protein>
    <submittedName>
        <fullName evidence="2">Uncharacterized protein</fullName>
    </submittedName>
</protein>
<feature type="signal peptide" evidence="1">
    <location>
        <begin position="1"/>
        <end position="19"/>
    </location>
</feature>
<accession>A0A7D5Z5H8</accession>
<evidence type="ECO:0000313" key="2">
    <source>
        <dbReference type="EMBL" id="QLI74564.1"/>
    </source>
</evidence>
<dbReference type="AlphaFoldDB" id="A0A7D5Z5H8"/>
<dbReference type="EMBL" id="CP058938">
    <property type="protein sequence ID" value="QLI74564.1"/>
    <property type="molecule type" value="Genomic_DNA"/>
</dbReference>
<sequence>MQHAIIIWLAAFTSATVLAVPLDTVQEIQNECCAGFSLGEAPVCPEDEDFPEDGICWGNQPKRIPRPPGRDPAVLGQKWLQMVNAFADKREITPEAKQGLLDIIPSCELNAGAHPGGANAGVRCTVDSEEQRPTPSCDDHRSDTTVLGRNWLQLFHKVKGGWKQKWVDSISRCQIKVPTILPNTVLRLEDIKEVWCPLNPTSME</sequence>
<dbReference type="Proteomes" id="UP000510686">
    <property type="component" value="Chromosome 7"/>
</dbReference>
<gene>
    <name evidence="2" type="ORF">G6M90_00g112130</name>
</gene>
<reference evidence="2 3" key="1">
    <citation type="submission" date="2020-07" db="EMBL/GenBank/DDBJ databases">
        <title>Telomere length de novo assembly of all 7 chromosomes of the fungus, Metarhizium brunneum, using a novel assembly pipeline.</title>
        <authorList>
            <person name="Saud z."/>
            <person name="Kortsinoglou A."/>
            <person name="Kouvelis V.N."/>
            <person name="Butt T.M."/>
        </authorList>
    </citation>
    <scope>NUCLEOTIDE SEQUENCE [LARGE SCALE GENOMIC DNA]</scope>
    <source>
        <strain evidence="2 3">4556</strain>
    </source>
</reference>
<organism evidence="2 3">
    <name type="scientific">Metarhizium brunneum</name>
    <dbReference type="NCBI Taxonomy" id="500148"/>
    <lineage>
        <taxon>Eukaryota</taxon>
        <taxon>Fungi</taxon>
        <taxon>Dikarya</taxon>
        <taxon>Ascomycota</taxon>
        <taxon>Pezizomycotina</taxon>
        <taxon>Sordariomycetes</taxon>
        <taxon>Hypocreomycetidae</taxon>
        <taxon>Hypocreales</taxon>
        <taxon>Clavicipitaceae</taxon>
        <taxon>Metarhizium</taxon>
    </lineage>
</organism>
<name>A0A7D5Z5H8_9HYPO</name>
<evidence type="ECO:0000313" key="3">
    <source>
        <dbReference type="Proteomes" id="UP000510686"/>
    </source>
</evidence>
<dbReference type="KEGG" id="mbrn:90968267"/>